<dbReference type="InterPro" id="IPR011514">
    <property type="entry name" value="Secretin_N_2"/>
</dbReference>
<feature type="region of interest" description="Disordered" evidence="1">
    <location>
        <begin position="148"/>
        <end position="185"/>
    </location>
</feature>
<evidence type="ECO:0000313" key="4">
    <source>
        <dbReference type="EMBL" id="MEC5387008.1"/>
    </source>
</evidence>
<dbReference type="InterPro" id="IPR050810">
    <property type="entry name" value="Bact_Secretion_Sys_Channel"/>
</dbReference>
<dbReference type="EMBL" id="JAYXHS010000003">
    <property type="protein sequence ID" value="MEC5387008.1"/>
    <property type="molecule type" value="Genomic_DNA"/>
</dbReference>
<feature type="compositionally biased region" description="Low complexity" evidence="1">
    <location>
        <begin position="303"/>
        <end position="314"/>
    </location>
</feature>
<dbReference type="Gene3D" id="3.55.50.30">
    <property type="match status" value="1"/>
</dbReference>
<dbReference type="PRINTS" id="PR00811">
    <property type="entry name" value="BCTERIALGSPD"/>
</dbReference>
<gene>
    <name evidence="4" type="primary">mshL</name>
    <name evidence="4" type="ORF">VVD49_14845</name>
</gene>
<keyword evidence="5" id="KW-1185">Reference proteome</keyword>
<feature type="region of interest" description="Disordered" evidence="1">
    <location>
        <begin position="349"/>
        <end position="385"/>
    </location>
</feature>
<proteinExistence type="predicted"/>
<evidence type="ECO:0000259" key="3">
    <source>
        <dbReference type="Pfam" id="PF07655"/>
    </source>
</evidence>
<dbReference type="RefSeq" id="WP_327599989.1">
    <property type="nucleotide sequence ID" value="NZ_JAYXHS010000003.1"/>
</dbReference>
<feature type="domain" description="Type II/III secretion system secretin-like" evidence="2">
    <location>
        <begin position="504"/>
        <end position="683"/>
    </location>
</feature>
<feature type="region of interest" description="Disordered" evidence="1">
    <location>
        <begin position="54"/>
        <end position="85"/>
    </location>
</feature>
<dbReference type="PANTHER" id="PTHR30332:SF17">
    <property type="entry name" value="TYPE IV PILIATION SYSTEM PROTEIN DR_0774-RELATED"/>
    <property type="match status" value="1"/>
</dbReference>
<dbReference type="Proteomes" id="UP001331561">
    <property type="component" value="Unassembled WGS sequence"/>
</dbReference>
<organism evidence="4 5">
    <name type="scientific">Uliginosibacterium silvisoli</name>
    <dbReference type="NCBI Taxonomy" id="3114758"/>
    <lineage>
        <taxon>Bacteria</taxon>
        <taxon>Pseudomonadati</taxon>
        <taxon>Pseudomonadota</taxon>
        <taxon>Betaproteobacteria</taxon>
        <taxon>Rhodocyclales</taxon>
        <taxon>Zoogloeaceae</taxon>
        <taxon>Uliginosibacterium</taxon>
    </lineage>
</organism>
<dbReference type="PANTHER" id="PTHR30332">
    <property type="entry name" value="PROBABLE GENERAL SECRETION PATHWAY PROTEIN D"/>
    <property type="match status" value="1"/>
</dbReference>
<feature type="non-terminal residue" evidence="4">
    <location>
        <position position="1"/>
    </location>
</feature>
<feature type="compositionally biased region" description="Low complexity" evidence="1">
    <location>
        <begin position="355"/>
        <end position="369"/>
    </location>
</feature>
<evidence type="ECO:0000313" key="5">
    <source>
        <dbReference type="Proteomes" id="UP001331561"/>
    </source>
</evidence>
<dbReference type="Pfam" id="PF07655">
    <property type="entry name" value="Secretin_N_2"/>
    <property type="match status" value="1"/>
</dbReference>
<accession>A0ABU6K5C4</accession>
<protein>
    <submittedName>
        <fullName evidence="4">Pilus (MSHA type) biogenesis protein MshL</fullName>
    </submittedName>
</protein>
<dbReference type="InterPro" id="IPR013358">
    <property type="entry name" value="Pilus_biogenesis_MshL"/>
</dbReference>
<feature type="region of interest" description="Disordered" evidence="1">
    <location>
        <begin position="291"/>
        <end position="316"/>
    </location>
</feature>
<feature type="domain" description="Secretin N-terminal" evidence="3">
    <location>
        <begin position="263"/>
        <end position="340"/>
    </location>
</feature>
<dbReference type="NCBIfam" id="TIGR02519">
    <property type="entry name" value="pilus_MshL"/>
    <property type="match status" value="1"/>
</dbReference>
<evidence type="ECO:0000259" key="2">
    <source>
        <dbReference type="Pfam" id="PF00263"/>
    </source>
</evidence>
<dbReference type="InterPro" id="IPR001775">
    <property type="entry name" value="GspD/PilQ"/>
</dbReference>
<evidence type="ECO:0000256" key="1">
    <source>
        <dbReference type="SAM" id="MobiDB-lite"/>
    </source>
</evidence>
<feature type="compositionally biased region" description="Gly residues" evidence="1">
    <location>
        <begin position="291"/>
        <end position="302"/>
    </location>
</feature>
<reference evidence="4 5" key="1">
    <citation type="submission" date="2024-01" db="EMBL/GenBank/DDBJ databases">
        <title>Uliginosibacterium soil sp. nov.</title>
        <authorList>
            <person name="Lv Y."/>
        </authorList>
    </citation>
    <scope>NUCLEOTIDE SEQUENCE [LARGE SCALE GENOMIC DNA]</scope>
    <source>
        <strain evidence="4 5">H3</strain>
    </source>
</reference>
<feature type="compositionally biased region" description="Basic and acidic residues" evidence="1">
    <location>
        <begin position="370"/>
        <end position="385"/>
    </location>
</feature>
<name>A0ABU6K5C4_9RHOO</name>
<dbReference type="InterPro" id="IPR004846">
    <property type="entry name" value="T2SS/T3SS_dom"/>
</dbReference>
<comment type="caution">
    <text evidence="4">The sequence shown here is derived from an EMBL/GenBank/DDBJ whole genome shotgun (WGS) entry which is preliminary data.</text>
</comment>
<dbReference type="Pfam" id="PF00263">
    <property type="entry name" value="Secretin"/>
    <property type="match status" value="1"/>
</dbReference>
<sequence length="716" mass="77567">AICKTIFANHSTSTTPPHSPQTRVQLGFAARRLRLTQYLDHAVSAHRPEAAKRQNYGQVSGGGQELLRRRDRNRKNQQIPPNPKRDQAAGLLYICRPRRRDIFTFCVNISHHQQSLRALRVKLSTFGLLLTTLLLAACVTRSGVPLDTDRHLSAPQTSAATPVRDIPAPVQQGFSPPPPRPQAKPETYSVVVNNLRVQDLLFALARDAKVNVDIHPGLNGNVTLNALDQTLPQLLSRIAKQVDMRFELDGNNLAVMPDAPFLRTYRVDYVNMSRDTTGSVAVSNQIATAGGGNIGNSSGGNNSGSSGNSAGNSSTTLVTNTARNHFWETLTQNLKDLLRETDKIFPDGAAEKTVETTTQGGSTTTSVKTSKPDDVLTRSADTEKRSTQLEKTVTFREAASIIANPEAGVVSIRATGRQHEKVQEFLSQVMNSARRQVLIEATIAEVELSQNYQQGIDWRALNVFDTGLRIIQSAVGAISGPSSTLMEVGYDSSGGNFKSSLKFLESFGNVKVLSSPKVSVLNNQSAVLKVVDNTVYFTIESTTNQNQTQSVVTYTSTVHTVPIGLVMNVTPQIGESNTVLLNIRPTLSRTVGEGALDPNPALKVLGIVNRIPIVRSREIESVLRVNSGNIAIMGGLMEDLLNNVTDTVPGLSQAPIFGGLFENRNDSKRKTELVIFIRPTVIRDGDTSVNIGDLPQSSFFVPPSGMPGAPSLGVTR</sequence>